<evidence type="ECO:0000313" key="2">
    <source>
        <dbReference type="EMBL" id="RFU76384.1"/>
    </source>
</evidence>
<name>A0A395NKD2_TRIAR</name>
<proteinExistence type="predicted"/>
<sequence length="155" mass="16528">MPVAPGAALRYALSSDLPLPSKIHKDTCPRLSPRNCLLQITSIKGQLQATTLTTQTSPKLSAYTCYCTCAYPLLDQPPPLTRDAASSAVLNTKPLKLSQLFYNHTQPHNACPATFSPSSLPGSPTQPTSSSSAQMSAAALRKTLFRLQTDANLLG</sequence>
<dbReference type="AlphaFoldDB" id="A0A395NKD2"/>
<dbReference type="EMBL" id="PXOA01000354">
    <property type="protein sequence ID" value="RFU76384.1"/>
    <property type="molecule type" value="Genomic_DNA"/>
</dbReference>
<evidence type="ECO:0000313" key="3">
    <source>
        <dbReference type="Proteomes" id="UP000266272"/>
    </source>
</evidence>
<dbReference type="Proteomes" id="UP000266272">
    <property type="component" value="Unassembled WGS sequence"/>
</dbReference>
<reference evidence="2 3" key="1">
    <citation type="journal article" date="2018" name="PLoS Pathog.">
        <title>Evolution of structural diversity of trichothecenes, a family of toxins produced by plant pathogenic and entomopathogenic fungi.</title>
        <authorList>
            <person name="Proctor R.H."/>
            <person name="McCormick S.P."/>
            <person name="Kim H.S."/>
            <person name="Cardoza R.E."/>
            <person name="Stanley A.M."/>
            <person name="Lindo L."/>
            <person name="Kelly A."/>
            <person name="Brown D.W."/>
            <person name="Lee T."/>
            <person name="Vaughan M.M."/>
            <person name="Alexander N.J."/>
            <person name="Busman M."/>
            <person name="Gutierrez S."/>
        </authorList>
    </citation>
    <scope>NUCLEOTIDE SEQUENCE [LARGE SCALE GENOMIC DNA]</scope>
    <source>
        <strain evidence="2 3">IBT 40837</strain>
    </source>
</reference>
<feature type="region of interest" description="Disordered" evidence="1">
    <location>
        <begin position="113"/>
        <end position="133"/>
    </location>
</feature>
<protein>
    <submittedName>
        <fullName evidence="2">Uncharacterized protein</fullName>
    </submittedName>
</protein>
<evidence type="ECO:0000256" key="1">
    <source>
        <dbReference type="SAM" id="MobiDB-lite"/>
    </source>
</evidence>
<accession>A0A395NKD2</accession>
<comment type="caution">
    <text evidence="2">The sequence shown here is derived from an EMBL/GenBank/DDBJ whole genome shotgun (WGS) entry which is preliminary data.</text>
</comment>
<organism evidence="2 3">
    <name type="scientific">Trichoderma arundinaceum</name>
    <dbReference type="NCBI Taxonomy" id="490622"/>
    <lineage>
        <taxon>Eukaryota</taxon>
        <taxon>Fungi</taxon>
        <taxon>Dikarya</taxon>
        <taxon>Ascomycota</taxon>
        <taxon>Pezizomycotina</taxon>
        <taxon>Sordariomycetes</taxon>
        <taxon>Hypocreomycetidae</taxon>
        <taxon>Hypocreales</taxon>
        <taxon>Hypocreaceae</taxon>
        <taxon>Trichoderma</taxon>
    </lineage>
</organism>
<keyword evidence="3" id="KW-1185">Reference proteome</keyword>
<feature type="compositionally biased region" description="Low complexity" evidence="1">
    <location>
        <begin position="116"/>
        <end position="133"/>
    </location>
</feature>
<gene>
    <name evidence="2" type="ORF">TARUN_5876</name>
</gene>